<gene>
    <name evidence="2" type="ORF">ETAA8_12800</name>
</gene>
<protein>
    <submittedName>
        <fullName evidence="2">Cytochrome C oxidase, mono-heme subunit/FixO</fullName>
    </submittedName>
</protein>
<dbReference type="GO" id="GO:0020037">
    <property type="term" value="F:heme binding"/>
    <property type="evidence" value="ECO:0007669"/>
    <property type="project" value="InterPro"/>
</dbReference>
<dbReference type="OrthoDB" id="9805440at2"/>
<keyword evidence="1" id="KW-0472">Membrane</keyword>
<evidence type="ECO:0000313" key="2">
    <source>
        <dbReference type="EMBL" id="QDU26205.1"/>
    </source>
</evidence>
<sequence>MFESKTGILFIAGIGFFVFAFVSNGALPMMMYKDLPEKTAEQVVNPRLVRQFRNLQDRYPEAFLKAFGELPEPKEIPADATADVRAALIADNAKLEEQVVLTSAEALRLGRQVYVGEGCWHCHSQFVRPVSNESLRFGPVAKTEEYQNELQRPVMFGTRRVGPDLSREGGRRSNDWHAVHFFKPSLVSTDSPMPDYPWLFEGAPDQPNRRGLALIAYVQWLGSWLDSYPYYEEIDHLRSSE</sequence>
<proteinExistence type="predicted"/>
<dbReference type="KEGG" id="aagg:ETAA8_12800"/>
<dbReference type="GO" id="GO:0009055">
    <property type="term" value="F:electron transfer activity"/>
    <property type="evidence" value="ECO:0007669"/>
    <property type="project" value="InterPro"/>
</dbReference>
<feature type="transmembrane region" description="Helical" evidence="1">
    <location>
        <begin position="6"/>
        <end position="27"/>
    </location>
</feature>
<dbReference type="Pfam" id="PF02433">
    <property type="entry name" value="FixO"/>
    <property type="match status" value="1"/>
</dbReference>
<name>A0A517Y7N2_9BACT</name>
<dbReference type="SUPFAM" id="SSF46626">
    <property type="entry name" value="Cytochrome c"/>
    <property type="match status" value="1"/>
</dbReference>
<dbReference type="AlphaFoldDB" id="A0A517Y7N2"/>
<dbReference type="InterPro" id="IPR036909">
    <property type="entry name" value="Cyt_c-like_dom_sf"/>
</dbReference>
<keyword evidence="1" id="KW-0812">Transmembrane</keyword>
<evidence type="ECO:0000256" key="1">
    <source>
        <dbReference type="SAM" id="Phobius"/>
    </source>
</evidence>
<evidence type="ECO:0000313" key="3">
    <source>
        <dbReference type="Proteomes" id="UP000315017"/>
    </source>
</evidence>
<dbReference type="InterPro" id="IPR003468">
    <property type="entry name" value="Cyt_c_oxidase_monohaem-su/FixO"/>
</dbReference>
<keyword evidence="1" id="KW-1133">Transmembrane helix</keyword>
<dbReference type="EMBL" id="CP036274">
    <property type="protein sequence ID" value="QDU26205.1"/>
    <property type="molecule type" value="Genomic_DNA"/>
</dbReference>
<dbReference type="Proteomes" id="UP000315017">
    <property type="component" value="Chromosome"/>
</dbReference>
<dbReference type="RefSeq" id="WP_145086395.1">
    <property type="nucleotide sequence ID" value="NZ_CP036274.1"/>
</dbReference>
<dbReference type="Gene3D" id="1.10.760.10">
    <property type="entry name" value="Cytochrome c-like domain"/>
    <property type="match status" value="1"/>
</dbReference>
<organism evidence="2 3">
    <name type="scientific">Anatilimnocola aggregata</name>
    <dbReference type="NCBI Taxonomy" id="2528021"/>
    <lineage>
        <taxon>Bacteria</taxon>
        <taxon>Pseudomonadati</taxon>
        <taxon>Planctomycetota</taxon>
        <taxon>Planctomycetia</taxon>
        <taxon>Pirellulales</taxon>
        <taxon>Pirellulaceae</taxon>
        <taxon>Anatilimnocola</taxon>
    </lineage>
</organism>
<accession>A0A517Y7N2</accession>
<keyword evidence="3" id="KW-1185">Reference proteome</keyword>
<reference evidence="2 3" key="1">
    <citation type="submission" date="2019-02" db="EMBL/GenBank/DDBJ databases">
        <title>Deep-cultivation of Planctomycetes and their phenomic and genomic characterization uncovers novel biology.</title>
        <authorList>
            <person name="Wiegand S."/>
            <person name="Jogler M."/>
            <person name="Boedeker C."/>
            <person name="Pinto D."/>
            <person name="Vollmers J."/>
            <person name="Rivas-Marin E."/>
            <person name="Kohn T."/>
            <person name="Peeters S.H."/>
            <person name="Heuer A."/>
            <person name="Rast P."/>
            <person name="Oberbeckmann S."/>
            <person name="Bunk B."/>
            <person name="Jeske O."/>
            <person name="Meyerdierks A."/>
            <person name="Storesund J.E."/>
            <person name="Kallscheuer N."/>
            <person name="Luecker S."/>
            <person name="Lage O.M."/>
            <person name="Pohl T."/>
            <person name="Merkel B.J."/>
            <person name="Hornburger P."/>
            <person name="Mueller R.-W."/>
            <person name="Bruemmer F."/>
            <person name="Labrenz M."/>
            <person name="Spormann A.M."/>
            <person name="Op den Camp H."/>
            <person name="Overmann J."/>
            <person name="Amann R."/>
            <person name="Jetten M.S.M."/>
            <person name="Mascher T."/>
            <person name="Medema M.H."/>
            <person name="Devos D.P."/>
            <person name="Kaster A.-K."/>
            <person name="Ovreas L."/>
            <person name="Rohde M."/>
            <person name="Galperin M.Y."/>
            <person name="Jogler C."/>
        </authorList>
    </citation>
    <scope>NUCLEOTIDE SEQUENCE [LARGE SCALE GENOMIC DNA]</scope>
    <source>
        <strain evidence="2 3">ETA_A8</strain>
    </source>
</reference>